<reference evidence="1" key="1">
    <citation type="submission" date="2018-11" db="EMBL/GenBank/DDBJ databases">
        <authorList>
            <person name="Alioto T."/>
            <person name="Alioto T."/>
        </authorList>
    </citation>
    <scope>NUCLEOTIDE SEQUENCE</scope>
</reference>
<dbReference type="OrthoDB" id="10603673at2759"/>
<proteinExistence type="predicted"/>
<evidence type="ECO:0000313" key="2">
    <source>
        <dbReference type="Proteomes" id="UP000596742"/>
    </source>
</evidence>
<accession>A0A8B6FYU3</accession>
<dbReference type="Proteomes" id="UP000596742">
    <property type="component" value="Unassembled WGS sequence"/>
</dbReference>
<name>A0A8B6FYU3_MYTGA</name>
<gene>
    <name evidence="1" type="ORF">MGAL_10B062734</name>
</gene>
<dbReference type="AlphaFoldDB" id="A0A8B6FYU3"/>
<protein>
    <submittedName>
        <fullName evidence="1">Uncharacterized protein</fullName>
    </submittedName>
</protein>
<comment type="caution">
    <text evidence="1">The sequence shown here is derived from an EMBL/GenBank/DDBJ whole genome shotgun (WGS) entry which is preliminary data.</text>
</comment>
<keyword evidence="2" id="KW-1185">Reference proteome</keyword>
<sequence length="55" mass="5884">MTATLAARRAAQRKMILSVACFHGVGIRLGGLIQLICSLSVRIEAGKGPLELNFM</sequence>
<evidence type="ECO:0000313" key="1">
    <source>
        <dbReference type="EMBL" id="VDI56003.1"/>
    </source>
</evidence>
<organism evidence="1 2">
    <name type="scientific">Mytilus galloprovincialis</name>
    <name type="common">Mediterranean mussel</name>
    <dbReference type="NCBI Taxonomy" id="29158"/>
    <lineage>
        <taxon>Eukaryota</taxon>
        <taxon>Metazoa</taxon>
        <taxon>Spiralia</taxon>
        <taxon>Lophotrochozoa</taxon>
        <taxon>Mollusca</taxon>
        <taxon>Bivalvia</taxon>
        <taxon>Autobranchia</taxon>
        <taxon>Pteriomorphia</taxon>
        <taxon>Mytilida</taxon>
        <taxon>Mytiloidea</taxon>
        <taxon>Mytilidae</taxon>
        <taxon>Mytilinae</taxon>
        <taxon>Mytilus</taxon>
    </lineage>
</organism>
<feature type="non-terminal residue" evidence="1">
    <location>
        <position position="1"/>
    </location>
</feature>
<dbReference type="EMBL" id="UYJE01007555">
    <property type="protein sequence ID" value="VDI56003.1"/>
    <property type="molecule type" value="Genomic_DNA"/>
</dbReference>